<dbReference type="AlphaFoldDB" id="A0A126ZVY9"/>
<feature type="compositionally biased region" description="Basic and acidic residues" evidence="1">
    <location>
        <begin position="148"/>
        <end position="158"/>
    </location>
</feature>
<dbReference type="KEGG" id="satk:SA2016_0019"/>
<name>A0A126ZVY9_9MICC</name>
<dbReference type="RefSeq" id="WP_066494104.1">
    <property type="nucleotide sequence ID" value="NZ_BJMO01000013.1"/>
</dbReference>
<dbReference type="Proteomes" id="UP000070134">
    <property type="component" value="Chromosome"/>
</dbReference>
<proteinExistence type="predicted"/>
<protein>
    <submittedName>
        <fullName evidence="2">Uncharacterized protein</fullName>
    </submittedName>
</protein>
<reference evidence="2 3" key="1">
    <citation type="submission" date="2016-02" db="EMBL/GenBank/DDBJ databases">
        <title>Complete genome of Sinomonas atrocyanea KCTC 3377.</title>
        <authorList>
            <person name="Kim K.M."/>
        </authorList>
    </citation>
    <scope>NUCLEOTIDE SEQUENCE [LARGE SCALE GENOMIC DNA]</scope>
    <source>
        <strain evidence="2 3">KCTC 3377</strain>
    </source>
</reference>
<keyword evidence="3" id="KW-1185">Reference proteome</keyword>
<evidence type="ECO:0000313" key="3">
    <source>
        <dbReference type="Proteomes" id="UP000070134"/>
    </source>
</evidence>
<organism evidence="2 3">
    <name type="scientific">Sinomonas atrocyanea</name>
    <dbReference type="NCBI Taxonomy" id="37927"/>
    <lineage>
        <taxon>Bacteria</taxon>
        <taxon>Bacillati</taxon>
        <taxon>Actinomycetota</taxon>
        <taxon>Actinomycetes</taxon>
        <taxon>Micrococcales</taxon>
        <taxon>Micrococcaceae</taxon>
        <taxon>Sinomonas</taxon>
    </lineage>
</organism>
<evidence type="ECO:0000256" key="1">
    <source>
        <dbReference type="SAM" id="MobiDB-lite"/>
    </source>
</evidence>
<accession>A0A126ZVY9</accession>
<dbReference type="OrthoDB" id="4964473at2"/>
<sequence>MDYTGSPRAPRGGGRALPLTALGDVLGEEFYSHPEEHGFGECDEETMEQLRRVRQDPQARVRIYRALPPGLGQINRGDWVTLSRDYARQHAMRDDVAARDWPIVQAEVSARSVFTDGRDLDEYGYDGPSLAGLLDQGPQADPGPQRPHGREEDWPEGR</sequence>
<gene>
    <name evidence="2" type="ORF">SA2016_0019</name>
</gene>
<dbReference type="EMBL" id="CP014518">
    <property type="protein sequence ID" value="AMM30724.1"/>
    <property type="molecule type" value="Genomic_DNA"/>
</dbReference>
<evidence type="ECO:0000313" key="2">
    <source>
        <dbReference type="EMBL" id="AMM30724.1"/>
    </source>
</evidence>
<feature type="region of interest" description="Disordered" evidence="1">
    <location>
        <begin position="115"/>
        <end position="158"/>
    </location>
</feature>